<evidence type="ECO:0000256" key="1">
    <source>
        <dbReference type="SAM" id="MobiDB-lite"/>
    </source>
</evidence>
<proteinExistence type="predicted"/>
<evidence type="ECO:0000313" key="2">
    <source>
        <dbReference type="EMBL" id="CCD53372.1"/>
    </source>
</evidence>
<evidence type="ECO:0000313" key="3">
    <source>
        <dbReference type="Proteomes" id="UP000008177"/>
    </source>
</evidence>
<sequence length="51" mass="5804">MNDSTHNPTNKQINDQWVRSRGPKRSKNWNINLCAFFVLKSKKSIEEGAGG</sequence>
<dbReference type="Proteomes" id="UP000008177">
    <property type="component" value="Unplaced contigs"/>
</dbReference>
<gene>
    <name evidence="2" type="ORF">BofuT4_P123910.1</name>
</gene>
<reference evidence="3" key="1">
    <citation type="journal article" date="2011" name="PLoS Genet.">
        <title>Genomic analysis of the necrotrophic fungal pathogens Sclerotinia sclerotiorum and Botrytis cinerea.</title>
        <authorList>
            <person name="Amselem J."/>
            <person name="Cuomo C.A."/>
            <person name="van Kan J.A."/>
            <person name="Viaud M."/>
            <person name="Benito E.P."/>
            <person name="Couloux A."/>
            <person name="Coutinho P.M."/>
            <person name="de Vries R.P."/>
            <person name="Dyer P.S."/>
            <person name="Fillinger S."/>
            <person name="Fournier E."/>
            <person name="Gout L."/>
            <person name="Hahn M."/>
            <person name="Kohn L."/>
            <person name="Lapalu N."/>
            <person name="Plummer K.M."/>
            <person name="Pradier J.M."/>
            <person name="Quevillon E."/>
            <person name="Sharon A."/>
            <person name="Simon A."/>
            <person name="ten Have A."/>
            <person name="Tudzynski B."/>
            <person name="Tudzynski P."/>
            <person name="Wincker P."/>
            <person name="Andrew M."/>
            <person name="Anthouard V."/>
            <person name="Beever R.E."/>
            <person name="Beffa R."/>
            <person name="Benoit I."/>
            <person name="Bouzid O."/>
            <person name="Brault B."/>
            <person name="Chen Z."/>
            <person name="Choquer M."/>
            <person name="Collemare J."/>
            <person name="Cotton P."/>
            <person name="Danchin E.G."/>
            <person name="Da Silva C."/>
            <person name="Gautier A."/>
            <person name="Giraud C."/>
            <person name="Giraud T."/>
            <person name="Gonzalez C."/>
            <person name="Grossetete S."/>
            <person name="Guldener U."/>
            <person name="Henrissat B."/>
            <person name="Howlett B.J."/>
            <person name="Kodira C."/>
            <person name="Kretschmer M."/>
            <person name="Lappartient A."/>
            <person name="Leroch M."/>
            <person name="Levis C."/>
            <person name="Mauceli E."/>
            <person name="Neuveglise C."/>
            <person name="Oeser B."/>
            <person name="Pearson M."/>
            <person name="Poulain J."/>
            <person name="Poussereau N."/>
            <person name="Quesneville H."/>
            <person name="Rascle C."/>
            <person name="Schumacher J."/>
            <person name="Segurens B."/>
            <person name="Sexton A."/>
            <person name="Silva E."/>
            <person name="Sirven C."/>
            <person name="Soanes D.M."/>
            <person name="Talbot N.J."/>
            <person name="Templeton M."/>
            <person name="Yandava C."/>
            <person name="Yarden O."/>
            <person name="Zeng Q."/>
            <person name="Rollins J.A."/>
            <person name="Lebrun M.H."/>
            <person name="Dickman M."/>
        </authorList>
    </citation>
    <scope>NUCLEOTIDE SEQUENCE [LARGE SCALE GENOMIC DNA]</scope>
    <source>
        <strain evidence="3">T4</strain>
    </source>
</reference>
<organism evidence="2 3">
    <name type="scientific">Botryotinia fuckeliana (strain T4)</name>
    <name type="common">Noble rot fungus</name>
    <name type="synonym">Botrytis cinerea</name>
    <dbReference type="NCBI Taxonomy" id="999810"/>
    <lineage>
        <taxon>Eukaryota</taxon>
        <taxon>Fungi</taxon>
        <taxon>Dikarya</taxon>
        <taxon>Ascomycota</taxon>
        <taxon>Pezizomycotina</taxon>
        <taxon>Leotiomycetes</taxon>
        <taxon>Helotiales</taxon>
        <taxon>Sclerotiniaceae</taxon>
        <taxon>Botrytis</taxon>
    </lineage>
</organism>
<dbReference type="AlphaFoldDB" id="G2YP24"/>
<dbReference type="HOGENOM" id="CLU_3106121_0_0_1"/>
<dbReference type="EMBL" id="FQ790346">
    <property type="protein sequence ID" value="CCD53372.1"/>
    <property type="molecule type" value="Genomic_DNA"/>
</dbReference>
<name>G2YP24_BOTF4</name>
<accession>G2YP24</accession>
<feature type="compositionally biased region" description="Polar residues" evidence="1">
    <location>
        <begin position="1"/>
        <end position="17"/>
    </location>
</feature>
<dbReference type="InParanoid" id="G2YP24"/>
<feature type="region of interest" description="Disordered" evidence="1">
    <location>
        <begin position="1"/>
        <end position="25"/>
    </location>
</feature>
<protein>
    <submittedName>
        <fullName evidence="2">Uncharacterized protein</fullName>
    </submittedName>
</protein>